<keyword evidence="1" id="KW-0175">Coiled coil</keyword>
<proteinExistence type="predicted"/>
<dbReference type="AlphaFoldDB" id="B0EHP3"/>
<organism evidence="3">
    <name type="scientific">Entamoeba dispar (strain ATCC PRA-260 / SAW760)</name>
    <dbReference type="NCBI Taxonomy" id="370354"/>
    <lineage>
        <taxon>Eukaryota</taxon>
        <taxon>Amoebozoa</taxon>
        <taxon>Evosea</taxon>
        <taxon>Archamoebae</taxon>
        <taxon>Mastigamoebida</taxon>
        <taxon>Entamoebidae</taxon>
        <taxon>Entamoeba</taxon>
    </lineage>
</organism>
<dbReference type="KEGG" id="edi:EDI_283220"/>
<feature type="coiled-coil region" evidence="1">
    <location>
        <begin position="20"/>
        <end position="94"/>
    </location>
</feature>
<sequence>MDDELIYHYGKYTALLQKFIAIVNSQIKEVRNKMNKQEEEYKQKKVEVKLYKEEIINAKKGNDVILVNKYEEMLKSAEEEMKTAKIKKTEEMEKLKVLFPQLKISKEKLEWVESQTKAIGKNEEYILEQWKIRNQTLINEKINFVEYLQNGSKLIKEIKEADDLLNQIEHKFVEGKK</sequence>
<keyword evidence="3" id="KW-1185">Reference proteome</keyword>
<dbReference type="EMBL" id="DS549348">
    <property type="protein sequence ID" value="EDR25951.1"/>
    <property type="molecule type" value="Genomic_DNA"/>
</dbReference>
<evidence type="ECO:0000313" key="2">
    <source>
        <dbReference type="EMBL" id="EDR25951.1"/>
    </source>
</evidence>
<evidence type="ECO:0000256" key="1">
    <source>
        <dbReference type="SAM" id="Coils"/>
    </source>
</evidence>
<evidence type="ECO:0000313" key="3">
    <source>
        <dbReference type="Proteomes" id="UP000008076"/>
    </source>
</evidence>
<protein>
    <submittedName>
        <fullName evidence="2">Uncharacterized protein</fullName>
    </submittedName>
</protein>
<dbReference type="RefSeq" id="XP_001737748.1">
    <property type="nucleotide sequence ID" value="XM_001737696.1"/>
</dbReference>
<gene>
    <name evidence="2" type="ORF">EDI_283220</name>
</gene>
<dbReference type="GeneID" id="5882800"/>
<reference evidence="3" key="1">
    <citation type="submission" date="2007-12" db="EMBL/GenBank/DDBJ databases">
        <title>Annotation of Entamoeba dispar SAW760.</title>
        <authorList>
            <person name="Lorenzi H."/>
            <person name="Inman J."/>
            <person name="Schobel S."/>
            <person name="Amedeo P."/>
            <person name="Caler E."/>
        </authorList>
    </citation>
    <scope>NUCLEOTIDE SEQUENCE [LARGE SCALE GENOMIC DNA]</scope>
    <source>
        <strain evidence="3">ATCC PRA-260 / SAW760</strain>
    </source>
</reference>
<name>B0EHP3_ENTDS</name>
<accession>B0EHP3</accession>
<dbReference type="Proteomes" id="UP000008076">
    <property type="component" value="Unassembled WGS sequence"/>
</dbReference>